<evidence type="ECO:0000313" key="7">
    <source>
        <dbReference type="EMBL" id="MCT2409323.1"/>
    </source>
</evidence>
<dbReference type="EMBL" id="JANZQH010000009">
    <property type="protein sequence ID" value="MCT2409323.1"/>
    <property type="molecule type" value="Genomic_DNA"/>
</dbReference>
<dbReference type="InterPro" id="IPR025662">
    <property type="entry name" value="Sigma_54_int_dom_ATP-bd_1"/>
</dbReference>
<evidence type="ECO:0000256" key="2">
    <source>
        <dbReference type="ARBA" id="ARBA00022840"/>
    </source>
</evidence>
<protein>
    <submittedName>
        <fullName evidence="7">Sigma 54-interacting transcriptional regulator</fullName>
    </submittedName>
</protein>
<dbReference type="InterPro" id="IPR003593">
    <property type="entry name" value="AAA+_ATPase"/>
</dbReference>
<evidence type="ECO:0000259" key="6">
    <source>
        <dbReference type="PROSITE" id="PS50045"/>
    </source>
</evidence>
<dbReference type="InterPro" id="IPR009057">
    <property type="entry name" value="Homeodomain-like_sf"/>
</dbReference>
<dbReference type="Proteomes" id="UP001142057">
    <property type="component" value="Unassembled WGS sequence"/>
</dbReference>
<dbReference type="SUPFAM" id="SSF52540">
    <property type="entry name" value="P-loop containing nucleoside triphosphate hydrolases"/>
    <property type="match status" value="1"/>
</dbReference>
<dbReference type="InterPro" id="IPR002078">
    <property type="entry name" value="Sigma_54_int"/>
</dbReference>
<keyword evidence="4" id="KW-0238">DNA-binding</keyword>
<dbReference type="SMART" id="SM00382">
    <property type="entry name" value="AAA"/>
    <property type="match status" value="1"/>
</dbReference>
<dbReference type="PANTHER" id="PTHR32071">
    <property type="entry name" value="TRANSCRIPTIONAL REGULATORY PROTEIN"/>
    <property type="match status" value="1"/>
</dbReference>
<dbReference type="CDD" id="cd00009">
    <property type="entry name" value="AAA"/>
    <property type="match status" value="1"/>
</dbReference>
<name>A0ABT2IL17_9FLAO</name>
<organism evidence="7 8">
    <name type="scientific">Chryseobacterium pyrolae</name>
    <dbReference type="NCBI Taxonomy" id="2987481"/>
    <lineage>
        <taxon>Bacteria</taxon>
        <taxon>Pseudomonadati</taxon>
        <taxon>Bacteroidota</taxon>
        <taxon>Flavobacteriia</taxon>
        <taxon>Flavobacteriales</taxon>
        <taxon>Weeksellaceae</taxon>
        <taxon>Chryseobacterium group</taxon>
        <taxon>Chryseobacterium</taxon>
    </lineage>
</organism>
<evidence type="ECO:0000256" key="5">
    <source>
        <dbReference type="ARBA" id="ARBA00023163"/>
    </source>
</evidence>
<dbReference type="InterPro" id="IPR025944">
    <property type="entry name" value="Sigma_54_int_dom_CS"/>
</dbReference>
<accession>A0ABT2IL17</accession>
<comment type="caution">
    <text evidence="7">The sequence shown here is derived from an EMBL/GenBank/DDBJ whole genome shotgun (WGS) entry which is preliminary data.</text>
</comment>
<dbReference type="Gene3D" id="3.40.50.300">
    <property type="entry name" value="P-loop containing nucleotide triphosphate hydrolases"/>
    <property type="match status" value="1"/>
</dbReference>
<evidence type="ECO:0000313" key="8">
    <source>
        <dbReference type="Proteomes" id="UP001142057"/>
    </source>
</evidence>
<dbReference type="Gene3D" id="1.10.10.60">
    <property type="entry name" value="Homeodomain-like"/>
    <property type="match status" value="1"/>
</dbReference>
<dbReference type="Gene3D" id="1.10.8.60">
    <property type="match status" value="1"/>
</dbReference>
<dbReference type="InterPro" id="IPR058031">
    <property type="entry name" value="AAA_lid_NorR"/>
</dbReference>
<proteinExistence type="predicted"/>
<dbReference type="PROSITE" id="PS00688">
    <property type="entry name" value="SIGMA54_INTERACT_3"/>
    <property type="match status" value="1"/>
</dbReference>
<keyword evidence="2" id="KW-0067">ATP-binding</keyword>
<dbReference type="Pfam" id="PF25601">
    <property type="entry name" value="AAA_lid_14"/>
    <property type="match status" value="1"/>
</dbReference>
<evidence type="ECO:0000256" key="3">
    <source>
        <dbReference type="ARBA" id="ARBA00023015"/>
    </source>
</evidence>
<evidence type="ECO:0000256" key="4">
    <source>
        <dbReference type="ARBA" id="ARBA00023125"/>
    </source>
</evidence>
<dbReference type="PROSITE" id="PS00675">
    <property type="entry name" value="SIGMA54_INTERACT_1"/>
    <property type="match status" value="1"/>
</dbReference>
<feature type="domain" description="Sigma-54 factor interaction" evidence="6">
    <location>
        <begin position="213"/>
        <end position="442"/>
    </location>
</feature>
<sequence>MNKQSDQNIDLMTRLQEMQKDHLVISSINTAFAKVLDKKHISLVLHQSFKKEFLFNEVVILTAKDHKQQIFYSSFITEENDTHSDSLDMCFEQCIQSPEPVSFYLKDFSEKKVSIPYFTRAKKLGMLTAVGFCLPSVGDHKNVIFLLYKNFTEFNGRLERLLGGISTQLSITIRNILFSEKMDAFHISATDPQKEMKPVRKDDRKNKEGFNGIIGDSESIQQIYQQISQVASSPSNVIIYGETGTGKELIALAIHELSSSSHHPMIRINCASIPANLIESELFGHEKGSFTGATEQRKGKFEQANNSTIFLDEIGELPLALQGRLLRVLQEKEIERIGGNKTIKVNVRIIAATNRILEKEVAEGRFRSDLFYRLNVFPIHLPALRDRKDDIPLLAHYFLKKINLKTGKKISGFSQKVIHAMSKNTWPGNIRELENMIERSILTAKDSTIREMDLPKIFEQKTADPPFLSKTLHEVEKEHILKTVEKCNGRIFGPQGAALLLGVPATTLISKMQKLGIQKEHYFNKRNEP</sequence>
<keyword evidence="5" id="KW-0804">Transcription</keyword>
<dbReference type="InterPro" id="IPR027417">
    <property type="entry name" value="P-loop_NTPase"/>
</dbReference>
<dbReference type="SUPFAM" id="SSF46689">
    <property type="entry name" value="Homeodomain-like"/>
    <property type="match status" value="1"/>
</dbReference>
<gene>
    <name evidence="7" type="ORF">NZD88_17375</name>
</gene>
<evidence type="ECO:0000256" key="1">
    <source>
        <dbReference type="ARBA" id="ARBA00022741"/>
    </source>
</evidence>
<reference evidence="7" key="1">
    <citation type="submission" date="2022-08" db="EMBL/GenBank/DDBJ databases">
        <title>Chryseobacterium antibioticum,isolated from the rhizosphere soil of Pyrola in Tibet.</title>
        <authorList>
            <person name="Kan Y."/>
        </authorList>
    </citation>
    <scope>NUCLEOTIDE SEQUENCE</scope>
    <source>
        <strain evidence="7">Pc2-12</strain>
    </source>
</reference>
<dbReference type="RefSeq" id="WP_259830811.1">
    <property type="nucleotide sequence ID" value="NZ_JANZQH010000009.1"/>
</dbReference>
<keyword evidence="1" id="KW-0547">Nucleotide-binding</keyword>
<dbReference type="Pfam" id="PF00158">
    <property type="entry name" value="Sigma54_activat"/>
    <property type="match status" value="1"/>
</dbReference>
<dbReference type="PANTHER" id="PTHR32071:SF117">
    <property type="entry name" value="PTS-DEPENDENT DIHYDROXYACETONE KINASE OPERON REGULATORY PROTEIN-RELATED"/>
    <property type="match status" value="1"/>
</dbReference>
<keyword evidence="3" id="KW-0805">Transcription regulation</keyword>
<dbReference type="PROSITE" id="PS50045">
    <property type="entry name" value="SIGMA54_INTERACT_4"/>
    <property type="match status" value="1"/>
</dbReference>
<keyword evidence="8" id="KW-1185">Reference proteome</keyword>